<keyword evidence="6" id="KW-1185">Reference proteome</keyword>
<dbReference type="GO" id="GO:0004674">
    <property type="term" value="F:protein serine/threonine kinase activity"/>
    <property type="evidence" value="ECO:0007669"/>
    <property type="project" value="UniProtKB-KW"/>
</dbReference>
<dbReference type="GO" id="GO:0005524">
    <property type="term" value="F:ATP binding"/>
    <property type="evidence" value="ECO:0007669"/>
    <property type="project" value="InterPro"/>
</dbReference>
<protein>
    <recommendedName>
        <fullName evidence="4">Alpha-type protein kinase domain-containing protein</fullName>
    </recommendedName>
</protein>
<proteinExistence type="predicted"/>
<evidence type="ECO:0000313" key="6">
    <source>
        <dbReference type="Proteomes" id="UP000266841"/>
    </source>
</evidence>
<reference evidence="5 6" key="1">
    <citation type="journal article" date="2012" name="Genome Biol.">
        <title>Genome and low-iron response of an oceanic diatom adapted to chronic iron limitation.</title>
        <authorList>
            <person name="Lommer M."/>
            <person name="Specht M."/>
            <person name="Roy A.S."/>
            <person name="Kraemer L."/>
            <person name="Andreson R."/>
            <person name="Gutowska M.A."/>
            <person name="Wolf J."/>
            <person name="Bergner S.V."/>
            <person name="Schilhabel M.B."/>
            <person name="Klostermeier U.C."/>
            <person name="Beiko R.G."/>
            <person name="Rosenstiel P."/>
            <person name="Hippler M."/>
            <person name="Laroche J."/>
        </authorList>
    </citation>
    <scope>NUCLEOTIDE SEQUENCE [LARGE SCALE GENOMIC DNA]</scope>
    <source>
        <strain evidence="5 6">CCMP1005</strain>
    </source>
</reference>
<name>K0SHB8_THAOC</name>
<dbReference type="Gene3D" id="3.20.200.10">
    <property type="entry name" value="MHCK/EF2 kinase"/>
    <property type="match status" value="1"/>
</dbReference>
<gene>
    <name evidence="5" type="ORF">THAOC_13555</name>
</gene>
<dbReference type="OrthoDB" id="301415at2759"/>
<dbReference type="eggNOG" id="ENOG502S4BB">
    <property type="taxonomic scope" value="Eukaryota"/>
</dbReference>
<keyword evidence="1" id="KW-0723">Serine/threonine-protein kinase</keyword>
<dbReference type="InterPro" id="IPR004166">
    <property type="entry name" value="a-kinase_dom"/>
</dbReference>
<evidence type="ECO:0000256" key="2">
    <source>
        <dbReference type="ARBA" id="ARBA00022679"/>
    </source>
</evidence>
<dbReference type="Proteomes" id="UP000266841">
    <property type="component" value="Unassembled WGS sequence"/>
</dbReference>
<organism evidence="5 6">
    <name type="scientific">Thalassiosira oceanica</name>
    <name type="common">Marine diatom</name>
    <dbReference type="NCBI Taxonomy" id="159749"/>
    <lineage>
        <taxon>Eukaryota</taxon>
        <taxon>Sar</taxon>
        <taxon>Stramenopiles</taxon>
        <taxon>Ochrophyta</taxon>
        <taxon>Bacillariophyta</taxon>
        <taxon>Coscinodiscophyceae</taxon>
        <taxon>Thalassiosirophycidae</taxon>
        <taxon>Thalassiosirales</taxon>
        <taxon>Thalassiosiraceae</taxon>
        <taxon>Thalassiosira</taxon>
    </lineage>
</organism>
<accession>K0SHB8</accession>
<keyword evidence="2" id="KW-0808">Transferase</keyword>
<dbReference type="Pfam" id="PF02816">
    <property type="entry name" value="Alpha_kinase"/>
    <property type="match status" value="1"/>
</dbReference>
<evidence type="ECO:0000256" key="1">
    <source>
        <dbReference type="ARBA" id="ARBA00022527"/>
    </source>
</evidence>
<comment type="caution">
    <text evidence="5">The sequence shown here is derived from an EMBL/GenBank/DDBJ whole genome shotgun (WGS) entry which is preliminary data.</text>
</comment>
<evidence type="ECO:0000259" key="4">
    <source>
        <dbReference type="Pfam" id="PF02816"/>
    </source>
</evidence>
<dbReference type="EMBL" id="AGNL01015673">
    <property type="protein sequence ID" value="EJK65568.1"/>
    <property type="molecule type" value="Genomic_DNA"/>
</dbReference>
<evidence type="ECO:0000256" key="3">
    <source>
        <dbReference type="ARBA" id="ARBA00022777"/>
    </source>
</evidence>
<keyword evidence="3" id="KW-0418">Kinase</keyword>
<feature type="domain" description="Alpha-type protein kinase" evidence="4">
    <location>
        <begin position="53"/>
        <end position="89"/>
    </location>
</feature>
<evidence type="ECO:0000313" key="5">
    <source>
        <dbReference type="EMBL" id="EJK65568.1"/>
    </source>
</evidence>
<sequence>MAGLMMKMGVKTRQWLPSPTSLITAQVESLLCAIFKDKYRDERRFGPNARTRFELTDVAICSRKCSYGPTDLGEKGISSFFHNYSRNQFSDIGGRWQMPRQTRQWFPKSPSTSMMRSSDAHLLIDFKPGLYEED</sequence>
<dbReference type="AlphaFoldDB" id="K0SHB8"/>